<reference evidence="2 3" key="1">
    <citation type="journal article" date="2019" name="Nat. Med.">
        <title>A library of human gut bacterial isolates paired with longitudinal multiomics data enables mechanistic microbiome research.</title>
        <authorList>
            <person name="Poyet M."/>
            <person name="Groussin M."/>
            <person name="Gibbons S.M."/>
            <person name="Avila-Pacheco J."/>
            <person name="Jiang X."/>
            <person name="Kearney S.M."/>
            <person name="Perrotta A.R."/>
            <person name="Berdy B."/>
            <person name="Zhao S."/>
            <person name="Lieberman T.D."/>
            <person name="Swanson P.K."/>
            <person name="Smith M."/>
            <person name="Roesemann S."/>
            <person name="Alexander J.E."/>
            <person name="Rich S.A."/>
            <person name="Livny J."/>
            <person name="Vlamakis H."/>
            <person name="Clish C."/>
            <person name="Bullock K."/>
            <person name="Deik A."/>
            <person name="Scott J."/>
            <person name="Pierce K.A."/>
            <person name="Xavier R.J."/>
            <person name="Alm E.J."/>
        </authorList>
    </citation>
    <scope>NUCLEOTIDE SEQUENCE [LARGE SCALE GENOMIC DNA]</scope>
    <source>
        <strain evidence="2 3">BIOML-A41</strain>
    </source>
</reference>
<dbReference type="EMBL" id="WKLT01000017">
    <property type="protein sequence ID" value="MRY59481.1"/>
    <property type="molecule type" value="Genomic_DNA"/>
</dbReference>
<feature type="transmembrane region" description="Helical" evidence="1">
    <location>
        <begin position="16"/>
        <end position="33"/>
    </location>
</feature>
<proteinExistence type="predicted"/>
<keyword evidence="1" id="KW-0812">Transmembrane</keyword>
<sequence length="419" mass="49396">MNNRVIPLHLVDFRNFYLDIVLFLISPVLSLYVSFKNLTYNRRSIYIIGAFFCLFGSFLPPSQDAYRYREMYYDTSDVTIRLFSEEGKDFLLPLLMRLFNYLGFSFENFRFVLLLFCYVLWIQIFLFFIDRFYFSKKNYALLVVCMLFCIRIYSLSYGIRFAVASIFFIYSFFLFFFVRKRFKSFTFLLLALCMHFSIILMILLFPVTFLLKCLRVSFKKKVLYILLLTPIISSALTDTVELFSVMTGNEFMSGYANAYIEGTWGTNEMLSWLSFNGLCYTFGRILPLLFIIAFCCCFNCNSFLANFFLSTLLLLEISLSSLSLILRFSNISIMLGFILILCNIKNISMQLMKMKILSFSFVFVFILYSYAMRDDLINGKQYKAILCPISTFFTDQYPDTWVREKLHLDGIFVNSTMDH</sequence>
<comment type="caution">
    <text evidence="2">The sequence shown here is derived from an EMBL/GenBank/DDBJ whole genome shotgun (WGS) entry which is preliminary data.</text>
</comment>
<evidence type="ECO:0000256" key="1">
    <source>
        <dbReference type="SAM" id="Phobius"/>
    </source>
</evidence>
<dbReference type="InterPro" id="IPR049458">
    <property type="entry name" value="EpsG-like"/>
</dbReference>
<accession>A0A6I2N2U0</accession>
<keyword evidence="1" id="KW-1133">Transmembrane helix</keyword>
<dbReference type="RefSeq" id="WP_121960906.1">
    <property type="nucleotide sequence ID" value="NZ_AP019729.1"/>
</dbReference>
<name>A0A6I2N2U0_PARDI</name>
<feature type="transmembrane region" description="Helical" evidence="1">
    <location>
        <begin position="45"/>
        <end position="62"/>
    </location>
</feature>
<keyword evidence="1" id="KW-0472">Membrane</keyword>
<feature type="transmembrane region" description="Helical" evidence="1">
    <location>
        <begin position="161"/>
        <end position="178"/>
    </location>
</feature>
<evidence type="ECO:0000313" key="3">
    <source>
        <dbReference type="Proteomes" id="UP000463337"/>
    </source>
</evidence>
<evidence type="ECO:0008006" key="4">
    <source>
        <dbReference type="Google" id="ProtNLM"/>
    </source>
</evidence>
<protein>
    <recommendedName>
        <fullName evidence="4">EpsG family protein</fullName>
    </recommendedName>
</protein>
<dbReference type="Proteomes" id="UP000463337">
    <property type="component" value="Unassembled WGS sequence"/>
</dbReference>
<dbReference type="AlphaFoldDB" id="A0A6I2N2U0"/>
<feature type="transmembrane region" description="Helical" evidence="1">
    <location>
        <begin position="324"/>
        <end position="344"/>
    </location>
</feature>
<gene>
    <name evidence="2" type="ORF">GKD59_16515</name>
</gene>
<evidence type="ECO:0000313" key="2">
    <source>
        <dbReference type="EMBL" id="MRY59481.1"/>
    </source>
</evidence>
<feature type="transmembrane region" description="Helical" evidence="1">
    <location>
        <begin position="285"/>
        <end position="304"/>
    </location>
</feature>
<feature type="transmembrane region" description="Helical" evidence="1">
    <location>
        <begin position="185"/>
        <end position="211"/>
    </location>
</feature>
<organism evidence="2 3">
    <name type="scientific">Parabacteroides distasonis</name>
    <dbReference type="NCBI Taxonomy" id="823"/>
    <lineage>
        <taxon>Bacteria</taxon>
        <taxon>Pseudomonadati</taxon>
        <taxon>Bacteroidota</taxon>
        <taxon>Bacteroidia</taxon>
        <taxon>Bacteroidales</taxon>
        <taxon>Tannerellaceae</taxon>
        <taxon>Parabacteroides</taxon>
    </lineage>
</organism>
<feature type="transmembrane region" description="Helical" evidence="1">
    <location>
        <begin position="109"/>
        <end position="129"/>
    </location>
</feature>
<feature type="transmembrane region" description="Helical" evidence="1">
    <location>
        <begin position="223"/>
        <end position="243"/>
    </location>
</feature>
<dbReference type="Pfam" id="PF14897">
    <property type="entry name" value="EpsG"/>
    <property type="match status" value="1"/>
</dbReference>
<feature type="transmembrane region" description="Helical" evidence="1">
    <location>
        <begin position="356"/>
        <end position="372"/>
    </location>
</feature>